<dbReference type="NCBIfam" id="NF001452">
    <property type="entry name" value="PRK00311.1"/>
    <property type="match status" value="1"/>
</dbReference>
<keyword evidence="7" id="KW-0489">Methyltransferase</keyword>
<dbReference type="PATRIC" id="fig|1855411.3.peg.565"/>
<dbReference type="STRING" id="1873524.HSR6_0555"/>
<evidence type="ECO:0000256" key="5">
    <source>
        <dbReference type="PIRSR" id="PIRSR000388-2"/>
    </source>
</evidence>
<reference evidence="7 8" key="1">
    <citation type="submission" date="2016-06" db="EMBL/GenBank/DDBJ databases">
        <title>Discovery of anaerobic lithoheterotrophic haloarchaeon capable of sulfur respiration by hydrogen and formate.</title>
        <authorList>
            <person name="Sorokin D.Y."/>
            <person name="Kublanov I.V."/>
            <person name="Roman P."/>
            <person name="Sinninghe Damste J.S."/>
            <person name="Golyshin P.N."/>
            <person name="Rojo D."/>
            <person name="Ciordia S."/>
            <person name="Mena Md.C."/>
            <person name="Ferrer M."/>
            <person name="Smedile F."/>
            <person name="Messina E."/>
            <person name="La Cono V."/>
            <person name="Yakimov M.M."/>
        </authorList>
    </citation>
    <scope>NUCLEOTIDE SEQUENCE [LARGE SCALE GENOMIC DNA]</scope>
    <source>
        <strain evidence="7 8">HTSR1</strain>
    </source>
</reference>
<feature type="binding site" evidence="3 5">
    <location>
        <position position="111"/>
    </location>
    <ligand>
        <name>3-methyl-2-oxobutanoate</name>
        <dbReference type="ChEBI" id="CHEBI:11851"/>
    </ligand>
</feature>
<name>A0A1D8S341_9EURY</name>
<dbReference type="GO" id="GO:0032259">
    <property type="term" value="P:methylation"/>
    <property type="evidence" value="ECO:0007669"/>
    <property type="project" value="UniProtKB-KW"/>
</dbReference>
<dbReference type="GO" id="GO:0003864">
    <property type="term" value="F:3-methyl-2-oxobutanoate hydroxymethyltransferase activity"/>
    <property type="evidence" value="ECO:0007669"/>
    <property type="project" value="UniProtKB-UniRule"/>
</dbReference>
<keyword evidence="2 3" id="KW-0808">Transferase</keyword>
<protein>
    <recommendedName>
        <fullName evidence="3">3-methyl-2-oxobutanoate hydroxymethyltransferase</fullName>
        <ecNumber evidence="3">2.1.2.11</ecNumber>
    </recommendedName>
    <alternativeName>
        <fullName evidence="3">Ketopantoate hydroxymethyltransferase</fullName>
        <shortName evidence="3">KPHMT</shortName>
    </alternativeName>
</protein>
<keyword evidence="3 6" id="KW-0460">Magnesium</keyword>
<feature type="binding site" evidence="3 5">
    <location>
        <begin position="42"/>
        <end position="43"/>
    </location>
    <ligand>
        <name>3-methyl-2-oxobutanoate</name>
        <dbReference type="ChEBI" id="CHEBI:11851"/>
    </ligand>
</feature>
<evidence type="ECO:0000313" key="8">
    <source>
        <dbReference type="Proteomes" id="UP000185608"/>
    </source>
</evidence>
<feature type="binding site" evidence="3 6">
    <location>
        <position position="42"/>
    </location>
    <ligand>
        <name>Mg(2+)</name>
        <dbReference type="ChEBI" id="CHEBI:18420"/>
    </ligand>
</feature>
<feature type="binding site" evidence="3 6">
    <location>
        <position position="113"/>
    </location>
    <ligand>
        <name>Mg(2+)</name>
        <dbReference type="ChEBI" id="CHEBI:18420"/>
    </ligand>
</feature>
<comment type="similarity">
    <text evidence="1 3">Belongs to the PanB family.</text>
</comment>
<dbReference type="Proteomes" id="UP000185608">
    <property type="component" value="Chromosome"/>
</dbReference>
<dbReference type="HAMAP" id="MF_00156">
    <property type="entry name" value="PanB"/>
    <property type="match status" value="1"/>
</dbReference>
<dbReference type="GO" id="GO:0008168">
    <property type="term" value="F:methyltransferase activity"/>
    <property type="evidence" value="ECO:0007669"/>
    <property type="project" value="UniProtKB-KW"/>
</dbReference>
<dbReference type="GO" id="GO:0015940">
    <property type="term" value="P:pantothenate biosynthetic process"/>
    <property type="evidence" value="ECO:0007669"/>
    <property type="project" value="UniProtKB-UniRule"/>
</dbReference>
<dbReference type="InterPro" id="IPR015813">
    <property type="entry name" value="Pyrv/PenolPyrv_kinase-like_dom"/>
</dbReference>
<dbReference type="Pfam" id="PF02548">
    <property type="entry name" value="Pantoate_transf"/>
    <property type="match status" value="1"/>
</dbReference>
<comment type="subcellular location">
    <subcellularLocation>
        <location evidence="3">Cytoplasm</location>
    </subcellularLocation>
</comment>
<dbReference type="NCBIfam" id="TIGR00222">
    <property type="entry name" value="panB"/>
    <property type="match status" value="1"/>
</dbReference>
<dbReference type="PANTHER" id="PTHR20881:SF0">
    <property type="entry name" value="3-METHYL-2-OXOBUTANOATE HYDROXYMETHYLTRANSFERASE"/>
    <property type="match status" value="1"/>
</dbReference>
<dbReference type="SUPFAM" id="SSF51621">
    <property type="entry name" value="Phosphoenolpyruvate/pyruvate domain"/>
    <property type="match status" value="1"/>
</dbReference>
<accession>A0A1D8S341</accession>
<dbReference type="EMBL" id="CP016070">
    <property type="protein sequence ID" value="AOW79763.1"/>
    <property type="molecule type" value="Genomic_DNA"/>
</dbReference>
<comment type="catalytic activity">
    <reaction evidence="3">
        <text>(6R)-5,10-methylene-5,6,7,8-tetrahydrofolate + 3-methyl-2-oxobutanoate + H2O = 2-dehydropantoate + (6S)-5,6,7,8-tetrahydrofolate</text>
        <dbReference type="Rhea" id="RHEA:11824"/>
        <dbReference type="ChEBI" id="CHEBI:11561"/>
        <dbReference type="ChEBI" id="CHEBI:11851"/>
        <dbReference type="ChEBI" id="CHEBI:15377"/>
        <dbReference type="ChEBI" id="CHEBI:15636"/>
        <dbReference type="ChEBI" id="CHEBI:57453"/>
        <dbReference type="EC" id="2.1.2.11"/>
    </reaction>
</comment>
<comment type="cofactor">
    <cofactor evidence="3 6">
        <name>Mg(2+)</name>
        <dbReference type="ChEBI" id="CHEBI:18420"/>
    </cofactor>
    <text evidence="3 6">Binds 1 Mg(2+) ion per subunit.</text>
</comment>
<gene>
    <name evidence="3 7" type="primary">panB</name>
    <name evidence="7" type="ORF">HTSR_0568</name>
</gene>
<comment type="pathway">
    <text evidence="3">Cofactor biosynthesis; coenzyme A biosynthesis.</text>
</comment>
<dbReference type="KEGG" id="halh:HTSR_0568"/>
<evidence type="ECO:0000256" key="4">
    <source>
        <dbReference type="PIRSR" id="PIRSR000388-1"/>
    </source>
</evidence>
<dbReference type="AlphaFoldDB" id="A0A1D8S341"/>
<feature type="binding site" evidence="3 5">
    <location>
        <position position="81"/>
    </location>
    <ligand>
        <name>3-methyl-2-oxobutanoate</name>
        <dbReference type="ChEBI" id="CHEBI:11851"/>
    </ligand>
</feature>
<evidence type="ECO:0000256" key="2">
    <source>
        <dbReference type="ARBA" id="ARBA00022679"/>
    </source>
</evidence>
<feature type="active site" description="Proton acceptor" evidence="3 4">
    <location>
        <position position="180"/>
    </location>
</feature>
<dbReference type="GO" id="GO:0005737">
    <property type="term" value="C:cytoplasm"/>
    <property type="evidence" value="ECO:0007669"/>
    <property type="project" value="UniProtKB-SubCell"/>
</dbReference>
<dbReference type="InterPro" id="IPR003700">
    <property type="entry name" value="Pantoate_hydroxy_MeTrfase"/>
</dbReference>
<dbReference type="GO" id="GO:0015937">
    <property type="term" value="P:coenzyme A biosynthetic process"/>
    <property type="evidence" value="ECO:0007669"/>
    <property type="project" value="UniProtKB-UniRule"/>
</dbReference>
<dbReference type="CDD" id="cd06557">
    <property type="entry name" value="KPHMT-like"/>
    <property type="match status" value="1"/>
</dbReference>
<comment type="function">
    <text evidence="3">Catalyzes the reversible reaction in which hydroxymethyl group from 5,10-methylenetetrahydrofolate is transferred onto alpha-ketoisovalerate to form ketopantoate.</text>
</comment>
<dbReference type="PIRSF" id="PIRSF000388">
    <property type="entry name" value="Pantoate_hydroxy_MeTrfase"/>
    <property type="match status" value="1"/>
</dbReference>
<comment type="subunit">
    <text evidence="3">Homodecamer; pentamer of dimers.</text>
</comment>
<dbReference type="GO" id="GO:0000287">
    <property type="term" value="F:magnesium ion binding"/>
    <property type="evidence" value="ECO:0007669"/>
    <property type="project" value="TreeGrafter"/>
</dbReference>
<keyword evidence="3" id="KW-0963">Cytoplasm</keyword>
<dbReference type="EC" id="2.1.2.11" evidence="3"/>
<keyword evidence="3" id="KW-0173">Coenzyme A biosynthesis</keyword>
<dbReference type="PANTHER" id="PTHR20881">
    <property type="entry name" value="3-METHYL-2-OXOBUTANOATE HYDROXYMETHYLTRANSFERASE"/>
    <property type="match status" value="1"/>
</dbReference>
<dbReference type="InterPro" id="IPR040442">
    <property type="entry name" value="Pyrv_kinase-like_dom_sf"/>
</dbReference>
<evidence type="ECO:0000256" key="6">
    <source>
        <dbReference type="PIRSR" id="PIRSR000388-3"/>
    </source>
</evidence>
<evidence type="ECO:0000256" key="1">
    <source>
        <dbReference type="ARBA" id="ARBA00008676"/>
    </source>
</evidence>
<feature type="binding site" evidence="3 6">
    <location>
        <position position="81"/>
    </location>
    <ligand>
        <name>Mg(2+)</name>
        <dbReference type="ChEBI" id="CHEBI:18420"/>
    </ligand>
</feature>
<evidence type="ECO:0000256" key="3">
    <source>
        <dbReference type="HAMAP-Rule" id="MF_00156"/>
    </source>
</evidence>
<proteinExistence type="inferred from homology"/>
<dbReference type="UniPathway" id="UPA00241"/>
<dbReference type="RefSeq" id="WP_070364511.1">
    <property type="nucleotide sequence ID" value="NZ_CP016070.1"/>
</dbReference>
<dbReference type="Gene3D" id="3.20.20.60">
    <property type="entry name" value="Phosphoenolpyruvate-binding domains"/>
    <property type="match status" value="1"/>
</dbReference>
<sequence length="257" mass="26794">MSGIAAIKKNTEDVPITMLTAADAPTAEIIEESGIDVILVGDSLGNTLLGYDSTIPVTQDEMESHTAAVVRGTETIPVVADVPFLSYGADRAESVRNCGRFIKEAGADAVKLESGPHTVSLTDRLTDMGIPVMAHVGTRPQHERQAGGLGQAGGSESEADTIVSLAEAHEAAGAFAVVVEHVPDDVGRAVTEALSVPTIGIGAGPATDGQVLVLADVLGLSESVPPFAEQFGNVRHEMRTAIEEYQDTVIRGDFPRE</sequence>
<dbReference type="GeneID" id="29828580"/>
<evidence type="ECO:0000313" key="7">
    <source>
        <dbReference type="EMBL" id="AOW79763.1"/>
    </source>
</evidence>
<keyword evidence="3 6" id="KW-0479">Metal-binding</keyword>
<organism evidence="7 8">
    <name type="scientific">Halodesulfurarchaeum formicicum</name>
    <dbReference type="NCBI Taxonomy" id="1873524"/>
    <lineage>
        <taxon>Archaea</taxon>
        <taxon>Methanobacteriati</taxon>
        <taxon>Methanobacteriota</taxon>
        <taxon>Stenosarchaea group</taxon>
        <taxon>Halobacteria</taxon>
        <taxon>Halobacteriales</taxon>
        <taxon>Halobacteriaceae</taxon>
        <taxon>Halodesulfurarchaeum</taxon>
    </lineage>
</organism>